<evidence type="ECO:0000313" key="2">
    <source>
        <dbReference type="Proteomes" id="UP001595805"/>
    </source>
</evidence>
<dbReference type="RefSeq" id="WP_377903221.1">
    <property type="nucleotide sequence ID" value="NZ_JBHRZS010000003.1"/>
</dbReference>
<protein>
    <submittedName>
        <fullName evidence="1">DUF2589 domain-containing protein</fullName>
    </submittedName>
</protein>
<dbReference type="Pfam" id="PF11655">
    <property type="entry name" value="DUF2589"/>
    <property type="match status" value="1"/>
</dbReference>
<accession>A0ABV8AMG8</accession>
<keyword evidence="2" id="KW-1185">Reference proteome</keyword>
<comment type="caution">
    <text evidence="1">The sequence shown here is derived from an EMBL/GenBank/DDBJ whole genome shotgun (WGS) entry which is preliminary data.</text>
</comment>
<dbReference type="InterPro" id="IPR024510">
    <property type="entry name" value="DUF2589"/>
</dbReference>
<proteinExistence type="predicted"/>
<dbReference type="Proteomes" id="UP001595805">
    <property type="component" value="Unassembled WGS sequence"/>
</dbReference>
<organism evidence="1 2">
    <name type="scientific">Algoriphagus namhaensis</name>
    <dbReference type="NCBI Taxonomy" id="915353"/>
    <lineage>
        <taxon>Bacteria</taxon>
        <taxon>Pseudomonadati</taxon>
        <taxon>Bacteroidota</taxon>
        <taxon>Cytophagia</taxon>
        <taxon>Cytophagales</taxon>
        <taxon>Cyclobacteriaceae</taxon>
        <taxon>Algoriphagus</taxon>
    </lineage>
</organism>
<dbReference type="EMBL" id="JBHRZS010000003">
    <property type="protein sequence ID" value="MFC3879108.1"/>
    <property type="molecule type" value="Genomic_DNA"/>
</dbReference>
<name>A0ABV8AMG8_9BACT</name>
<sequence length="216" mass="23390">MSYVNRTLRSIPFGRIIGGPMIAAIHSQALAAKSTVNFIKEVGFKSVPEEQNGEQDESIGDVRNVTFRYSRKSAGGSGAGNEPGEENVTLTVPILTIVPIPFIRIEEMTIRFTANITEQQEYRSGSASSGSVATDTTMNFKAGGFFSPVKFNLNAKVSTRNNWSSHQSNKVNTATQYTMDVQVKAVQDEMPAGLAKILNIMEEAILEKPSGAVVTP</sequence>
<evidence type="ECO:0000313" key="1">
    <source>
        <dbReference type="EMBL" id="MFC3879108.1"/>
    </source>
</evidence>
<gene>
    <name evidence="1" type="ORF">ACFOSV_02920</name>
</gene>
<reference evidence="2" key="1">
    <citation type="journal article" date="2019" name="Int. J. Syst. Evol. Microbiol.">
        <title>The Global Catalogue of Microorganisms (GCM) 10K type strain sequencing project: providing services to taxonomists for standard genome sequencing and annotation.</title>
        <authorList>
            <consortium name="The Broad Institute Genomics Platform"/>
            <consortium name="The Broad Institute Genome Sequencing Center for Infectious Disease"/>
            <person name="Wu L."/>
            <person name="Ma J."/>
        </authorList>
    </citation>
    <scope>NUCLEOTIDE SEQUENCE [LARGE SCALE GENOMIC DNA]</scope>
    <source>
        <strain evidence="2">CCUG 60523</strain>
    </source>
</reference>